<dbReference type="EMBL" id="JBICBT010000681">
    <property type="protein sequence ID" value="KAL3105592.1"/>
    <property type="molecule type" value="Genomic_DNA"/>
</dbReference>
<evidence type="ECO:0000259" key="14">
    <source>
        <dbReference type="Pfam" id="PF13359"/>
    </source>
</evidence>
<keyword evidence="9" id="KW-0378">Hydrolase</keyword>
<comment type="similarity">
    <text evidence="4">Belongs to the HARBI1 family.</text>
</comment>
<feature type="domain" description="Myb/SANT-like DNA-binding" evidence="15">
    <location>
        <begin position="26"/>
        <end position="75"/>
    </location>
</feature>
<dbReference type="PANTHER" id="PTHR22930:SF85">
    <property type="entry name" value="GH03217P-RELATED"/>
    <property type="match status" value="1"/>
</dbReference>
<evidence type="ECO:0000256" key="8">
    <source>
        <dbReference type="ARBA" id="ARBA00022723"/>
    </source>
</evidence>
<gene>
    <name evidence="16" type="ORF">niasHT_021695</name>
</gene>
<dbReference type="Pfam" id="PF13359">
    <property type="entry name" value="DDE_Tnp_4"/>
    <property type="match status" value="1"/>
</dbReference>
<dbReference type="GO" id="GO:0016787">
    <property type="term" value="F:hydrolase activity"/>
    <property type="evidence" value="ECO:0007669"/>
    <property type="project" value="UniProtKB-KW"/>
</dbReference>
<comment type="cofactor">
    <cofactor evidence="1">
        <name>a divalent metal cation</name>
        <dbReference type="ChEBI" id="CHEBI:60240"/>
    </cofactor>
</comment>
<evidence type="ECO:0000259" key="15">
    <source>
        <dbReference type="Pfam" id="PF13837"/>
    </source>
</evidence>
<dbReference type="InterPro" id="IPR026103">
    <property type="entry name" value="HARBI1_animal"/>
</dbReference>
<feature type="domain" description="DDE Tnp4" evidence="14">
    <location>
        <begin position="356"/>
        <end position="505"/>
    </location>
</feature>
<comment type="caution">
    <text evidence="16">The sequence shown here is derived from an EMBL/GenBank/DDBJ whole genome shotgun (WGS) entry which is preliminary data.</text>
</comment>
<evidence type="ECO:0000256" key="10">
    <source>
        <dbReference type="ARBA" id="ARBA00023242"/>
    </source>
</evidence>
<dbReference type="InterPro" id="IPR027806">
    <property type="entry name" value="HARBI1_dom"/>
</dbReference>
<evidence type="ECO:0000256" key="5">
    <source>
        <dbReference type="ARBA" id="ARBA00015519"/>
    </source>
</evidence>
<dbReference type="GO" id="GO:0046872">
    <property type="term" value="F:metal ion binding"/>
    <property type="evidence" value="ECO:0007669"/>
    <property type="project" value="UniProtKB-KW"/>
</dbReference>
<evidence type="ECO:0000256" key="3">
    <source>
        <dbReference type="ARBA" id="ARBA00004496"/>
    </source>
</evidence>
<evidence type="ECO:0000256" key="2">
    <source>
        <dbReference type="ARBA" id="ARBA00004123"/>
    </source>
</evidence>
<evidence type="ECO:0000256" key="9">
    <source>
        <dbReference type="ARBA" id="ARBA00022801"/>
    </source>
</evidence>
<dbReference type="PRINTS" id="PR02086">
    <property type="entry name" value="PUTNUCHARBI1"/>
</dbReference>
<evidence type="ECO:0000256" key="12">
    <source>
        <dbReference type="ARBA" id="ARBA00045850"/>
    </source>
</evidence>
<accession>A0ABD2KRL0</accession>
<organism evidence="16 17">
    <name type="scientific">Heterodera trifolii</name>
    <dbReference type="NCBI Taxonomy" id="157864"/>
    <lineage>
        <taxon>Eukaryota</taxon>
        <taxon>Metazoa</taxon>
        <taxon>Ecdysozoa</taxon>
        <taxon>Nematoda</taxon>
        <taxon>Chromadorea</taxon>
        <taxon>Rhabditida</taxon>
        <taxon>Tylenchina</taxon>
        <taxon>Tylenchomorpha</taxon>
        <taxon>Tylenchoidea</taxon>
        <taxon>Heteroderidae</taxon>
        <taxon>Heteroderinae</taxon>
        <taxon>Heterodera</taxon>
    </lineage>
</organism>
<reference evidence="16 17" key="1">
    <citation type="submission" date="2024-10" db="EMBL/GenBank/DDBJ databases">
        <authorList>
            <person name="Kim D."/>
        </authorList>
    </citation>
    <scope>NUCLEOTIDE SEQUENCE [LARGE SCALE GENOMIC DNA]</scope>
    <source>
        <strain evidence="16">BH-2024</strain>
    </source>
</reference>
<dbReference type="InterPro" id="IPR045249">
    <property type="entry name" value="HARBI1-like"/>
</dbReference>
<evidence type="ECO:0000313" key="16">
    <source>
        <dbReference type="EMBL" id="KAL3105592.1"/>
    </source>
</evidence>
<evidence type="ECO:0000256" key="7">
    <source>
        <dbReference type="ARBA" id="ARBA00022722"/>
    </source>
</evidence>
<dbReference type="PANTHER" id="PTHR22930">
    <property type="match status" value="1"/>
</dbReference>
<dbReference type="AlphaFoldDB" id="A0ABD2KRL0"/>
<sequence length="561" mass="63633">MSSALAQKVRDNYEELFPQSKDAAFSRRSQSAWANITSEINAEFGSSISEKQCKEKWHNLKKTAKRENADEQKHRRGTGGGPKRLESKDPALQIITDTMGESASFKGIPGGRSSVKTDEAYSDVSTPTSVEKEEDEDLTPRAKKIPRWEKNGYEKAFPVPSVADLQRNVLELSVENQKKMSDSLDSFNSLMYFANSLMKNMNSYYERKLSRTQPPTISTFHHGSTCDQWLSKPATSGDAKILEEDEPAFIVGDKTFRNLIKDDFQPKHGNKGNPIPIKLQVMITLQYLASNCFEIQIADLFNITQRTVSLVVQRVTKALADKSADFIKFPNSQQNEITIKRDFLNYCDLPFVMGAIDCSHIKIEGPGSDEESYINRKGFYSLNMQAVCDMRCKFTNIDLRWPGSTHDSFVLRQSDVWEYFESGLSGNSILLGDSGYPLKKWLMVPFRDPKTVAEKRFNTALCKGRSVIDHAFGIFKRRFSIAKTSCRLKLRRIATAILAATVLHNIAIEMRLPEPPATEEPNENDDLNEINEDENRNVFLNDRQARQAGIQKRQELVARFT</sequence>
<feature type="region of interest" description="Disordered" evidence="13">
    <location>
        <begin position="61"/>
        <end position="139"/>
    </location>
</feature>
<comment type="subcellular location">
    <subcellularLocation>
        <location evidence="3">Cytoplasm</location>
    </subcellularLocation>
    <subcellularLocation>
        <location evidence="2">Nucleus</location>
    </subcellularLocation>
</comment>
<dbReference type="InterPro" id="IPR044822">
    <property type="entry name" value="Myb_DNA-bind_4"/>
</dbReference>
<dbReference type="GO" id="GO:0005634">
    <property type="term" value="C:nucleus"/>
    <property type="evidence" value="ECO:0007669"/>
    <property type="project" value="UniProtKB-SubCell"/>
</dbReference>
<dbReference type="GO" id="GO:0004518">
    <property type="term" value="F:nuclease activity"/>
    <property type="evidence" value="ECO:0007669"/>
    <property type="project" value="UniProtKB-KW"/>
</dbReference>
<evidence type="ECO:0000256" key="11">
    <source>
        <dbReference type="ARBA" id="ARBA00030126"/>
    </source>
</evidence>
<proteinExistence type="inferred from homology"/>
<evidence type="ECO:0000256" key="1">
    <source>
        <dbReference type="ARBA" id="ARBA00001968"/>
    </source>
</evidence>
<keyword evidence="8" id="KW-0479">Metal-binding</keyword>
<keyword evidence="6" id="KW-0963">Cytoplasm</keyword>
<dbReference type="Gene3D" id="1.10.10.60">
    <property type="entry name" value="Homeodomain-like"/>
    <property type="match status" value="1"/>
</dbReference>
<name>A0ABD2KRL0_9BILA</name>
<protein>
    <recommendedName>
        <fullName evidence="5">Putative nuclease HARBI1</fullName>
    </recommendedName>
    <alternativeName>
        <fullName evidence="11">Harbinger transposase-derived nuclease</fullName>
    </alternativeName>
</protein>
<evidence type="ECO:0000256" key="13">
    <source>
        <dbReference type="SAM" id="MobiDB-lite"/>
    </source>
</evidence>
<dbReference type="Proteomes" id="UP001620626">
    <property type="component" value="Unassembled WGS sequence"/>
</dbReference>
<evidence type="ECO:0000256" key="4">
    <source>
        <dbReference type="ARBA" id="ARBA00006958"/>
    </source>
</evidence>
<dbReference type="GO" id="GO:0005737">
    <property type="term" value="C:cytoplasm"/>
    <property type="evidence" value="ECO:0007669"/>
    <property type="project" value="UniProtKB-SubCell"/>
</dbReference>
<keyword evidence="7" id="KW-0540">Nuclease</keyword>
<keyword evidence="17" id="KW-1185">Reference proteome</keyword>
<evidence type="ECO:0000256" key="6">
    <source>
        <dbReference type="ARBA" id="ARBA00022490"/>
    </source>
</evidence>
<dbReference type="Pfam" id="PF13837">
    <property type="entry name" value="Myb_DNA-bind_4"/>
    <property type="match status" value="1"/>
</dbReference>
<keyword evidence="10" id="KW-0539">Nucleus</keyword>
<comment type="function">
    <text evidence="12">Transposase-derived protein that may have nuclease activity. Does not have transposase activity.</text>
</comment>
<evidence type="ECO:0000313" key="17">
    <source>
        <dbReference type="Proteomes" id="UP001620626"/>
    </source>
</evidence>